<evidence type="ECO:0000256" key="11">
    <source>
        <dbReference type="SAM" id="Phobius"/>
    </source>
</evidence>
<keyword evidence="7 10" id="KW-0675">Receptor</keyword>
<dbReference type="PANTHER" id="PTHR10489:SF664">
    <property type="entry name" value="C-C CHEMOKINE RECEPTOR TYPE 9"/>
    <property type="match status" value="1"/>
</dbReference>
<evidence type="ECO:0000256" key="2">
    <source>
        <dbReference type="ARBA" id="ARBA00022475"/>
    </source>
</evidence>
<evidence type="ECO:0000256" key="9">
    <source>
        <dbReference type="ARBA" id="ARBA00023224"/>
    </source>
</evidence>
<evidence type="ECO:0000256" key="10">
    <source>
        <dbReference type="RuleBase" id="RU000688"/>
    </source>
</evidence>
<evidence type="ECO:0000256" key="5">
    <source>
        <dbReference type="ARBA" id="ARBA00023040"/>
    </source>
</evidence>
<reference evidence="13" key="1">
    <citation type="submission" date="2025-08" db="UniProtKB">
        <authorList>
            <consortium name="Ensembl"/>
        </authorList>
    </citation>
    <scope>IDENTIFICATION</scope>
</reference>
<evidence type="ECO:0000313" key="13">
    <source>
        <dbReference type="Ensembl" id="ENSFHEP00000034058.1"/>
    </source>
</evidence>
<accession>A0A3Q2R0F0</accession>
<keyword evidence="9 10" id="KW-0807">Transducer</keyword>
<feature type="transmembrane region" description="Helical" evidence="11">
    <location>
        <begin position="66"/>
        <end position="86"/>
    </location>
</feature>
<evidence type="ECO:0000256" key="8">
    <source>
        <dbReference type="ARBA" id="ARBA00023180"/>
    </source>
</evidence>
<keyword evidence="2" id="KW-1003">Cell membrane</keyword>
<dbReference type="InterPro" id="IPR017452">
    <property type="entry name" value="GPCR_Rhodpsn_7TM"/>
</dbReference>
<dbReference type="PRINTS" id="PR00237">
    <property type="entry name" value="GPCRRHODOPSN"/>
</dbReference>
<dbReference type="InterPro" id="IPR000355">
    <property type="entry name" value="Chemokine_rcpt"/>
</dbReference>
<evidence type="ECO:0000256" key="3">
    <source>
        <dbReference type="ARBA" id="ARBA00022692"/>
    </source>
</evidence>
<reference evidence="13" key="2">
    <citation type="submission" date="2025-09" db="UniProtKB">
        <authorList>
            <consortium name="Ensembl"/>
        </authorList>
    </citation>
    <scope>IDENTIFICATION</scope>
</reference>
<dbReference type="GO" id="GO:0019722">
    <property type="term" value="P:calcium-mediated signaling"/>
    <property type="evidence" value="ECO:0007669"/>
    <property type="project" value="TreeGrafter"/>
</dbReference>
<dbReference type="GO" id="GO:0005044">
    <property type="term" value="F:scavenger receptor activity"/>
    <property type="evidence" value="ECO:0007669"/>
    <property type="project" value="InterPro"/>
</dbReference>
<dbReference type="PROSITE" id="PS00237">
    <property type="entry name" value="G_PROTEIN_RECEP_F1_1"/>
    <property type="match status" value="1"/>
</dbReference>
<evidence type="ECO:0000256" key="1">
    <source>
        <dbReference type="ARBA" id="ARBA00004651"/>
    </source>
</evidence>
<comment type="subcellular location">
    <subcellularLocation>
        <location evidence="1">Cell membrane</location>
        <topology evidence="1">Multi-pass membrane protein</topology>
    </subcellularLocation>
</comment>
<dbReference type="GO" id="GO:0006955">
    <property type="term" value="P:immune response"/>
    <property type="evidence" value="ECO:0007669"/>
    <property type="project" value="TreeGrafter"/>
</dbReference>
<proteinExistence type="inferred from homology"/>
<dbReference type="InterPro" id="IPR000276">
    <property type="entry name" value="GPCR_Rhodpsn"/>
</dbReference>
<dbReference type="GO" id="GO:0009897">
    <property type="term" value="C:external side of plasma membrane"/>
    <property type="evidence" value="ECO:0007669"/>
    <property type="project" value="TreeGrafter"/>
</dbReference>
<feature type="transmembrane region" description="Helical" evidence="11">
    <location>
        <begin position="319"/>
        <end position="337"/>
    </location>
</feature>
<dbReference type="FunFam" id="1.20.1070.10:FF:000035">
    <property type="entry name" value="C-C chemokine receptor type 6"/>
    <property type="match status" value="1"/>
</dbReference>
<dbReference type="PRINTS" id="PR00657">
    <property type="entry name" value="CCCHEMOKINER"/>
</dbReference>
<evidence type="ECO:0000313" key="14">
    <source>
        <dbReference type="Proteomes" id="UP000265000"/>
    </source>
</evidence>
<dbReference type="PRINTS" id="PR01558">
    <property type="entry name" value="CHEMOKINER11"/>
</dbReference>
<dbReference type="AlphaFoldDB" id="A0A3Q2R0F0"/>
<dbReference type="STRING" id="8078.ENSFHEP00000034058"/>
<organism evidence="13 14">
    <name type="scientific">Fundulus heteroclitus</name>
    <name type="common">Killifish</name>
    <name type="synonym">Mummichog</name>
    <dbReference type="NCBI Taxonomy" id="8078"/>
    <lineage>
        <taxon>Eukaryota</taxon>
        <taxon>Metazoa</taxon>
        <taxon>Chordata</taxon>
        <taxon>Craniata</taxon>
        <taxon>Vertebrata</taxon>
        <taxon>Euteleostomi</taxon>
        <taxon>Actinopterygii</taxon>
        <taxon>Neopterygii</taxon>
        <taxon>Teleostei</taxon>
        <taxon>Neoteleostei</taxon>
        <taxon>Acanthomorphata</taxon>
        <taxon>Ovalentaria</taxon>
        <taxon>Atherinomorphae</taxon>
        <taxon>Cyprinodontiformes</taxon>
        <taxon>Fundulidae</taxon>
        <taxon>Fundulus</taxon>
    </lineage>
</organism>
<dbReference type="Gene3D" id="1.20.1070.10">
    <property type="entry name" value="Rhodopsin 7-helix transmembrane proteins"/>
    <property type="match status" value="1"/>
</dbReference>
<dbReference type="InterPro" id="IPR005383">
    <property type="entry name" value="ACKR4"/>
</dbReference>
<feature type="transmembrane region" description="Helical" evidence="11">
    <location>
        <begin position="180"/>
        <end position="205"/>
    </location>
</feature>
<evidence type="ECO:0000256" key="4">
    <source>
        <dbReference type="ARBA" id="ARBA00022989"/>
    </source>
</evidence>
<evidence type="ECO:0000256" key="6">
    <source>
        <dbReference type="ARBA" id="ARBA00023136"/>
    </source>
</evidence>
<keyword evidence="5 10" id="KW-0297">G-protein coupled receptor</keyword>
<protein>
    <submittedName>
        <fullName evidence="13">Chemokine (C-C motif) receptor 9a</fullName>
    </submittedName>
</protein>
<sequence>MLDDLITMNMTSMDDLITMATEDPSYLSPSATTEDYGYEDYEDNITDLMCDRQSVRDFRSRYEPPFFWIIILVGGAGNLAVVWIYLSFRKRLKTMTDVYLLNLAVADLLFLISLPLWATEASHGWIFGPAMCKINSALYKVNLFSSILLLTCISVDRYVVIVQTTKAQNSQLERRRCSRLVCAAVWLLALLLATPELTFAAPAGAGSKSYCRMVYPSNLGNRTKILVLSLQVSMGFFVPFIIMAFCYSVIIAKLLRTRNFEKHKAMRVILAVVVVFIASQLPYNSMLVMEAAQASNMTVTDCHKVKAIDMAGQVLKSLAYMHACLNPFLYVFVGVRFRRDIKRLLRCCLPPAAKTPLGKTRSPLSSTRITVMSDSDTSQALSL</sequence>
<dbReference type="PANTHER" id="PTHR10489">
    <property type="entry name" value="CELL ADHESION MOLECULE"/>
    <property type="match status" value="1"/>
</dbReference>
<dbReference type="GO" id="GO:0019957">
    <property type="term" value="F:C-C chemokine binding"/>
    <property type="evidence" value="ECO:0007669"/>
    <property type="project" value="TreeGrafter"/>
</dbReference>
<dbReference type="SUPFAM" id="SSF81321">
    <property type="entry name" value="Family A G protein-coupled receptor-like"/>
    <property type="match status" value="1"/>
</dbReference>
<feature type="transmembrane region" description="Helical" evidence="11">
    <location>
        <begin position="264"/>
        <end position="283"/>
    </location>
</feature>
<keyword evidence="6 11" id="KW-0472">Membrane</keyword>
<dbReference type="PROSITE" id="PS50262">
    <property type="entry name" value="G_PROTEIN_RECEP_F1_2"/>
    <property type="match status" value="1"/>
</dbReference>
<dbReference type="GO" id="GO:0097535">
    <property type="term" value="P:lymphoid lineage cell migration into thymus"/>
    <property type="evidence" value="ECO:0007669"/>
    <property type="project" value="Ensembl"/>
</dbReference>
<dbReference type="GeneTree" id="ENSGT01030000234667"/>
<dbReference type="Proteomes" id="UP000265000">
    <property type="component" value="Unplaced"/>
</dbReference>
<dbReference type="Ensembl" id="ENSFHET00000028949.1">
    <property type="protein sequence ID" value="ENSFHEP00000034058.1"/>
    <property type="gene ID" value="ENSFHEG00000021564.1"/>
</dbReference>
<dbReference type="Pfam" id="PF00001">
    <property type="entry name" value="7tm_1"/>
    <property type="match status" value="1"/>
</dbReference>
<name>A0A3Q2R0F0_FUNHE</name>
<feature type="transmembrane region" description="Helical" evidence="11">
    <location>
        <begin position="225"/>
        <end position="252"/>
    </location>
</feature>
<keyword evidence="4 11" id="KW-1133">Transmembrane helix</keyword>
<comment type="similarity">
    <text evidence="10">Belongs to the G-protein coupled receptor 1 family.</text>
</comment>
<keyword evidence="14" id="KW-1185">Reference proteome</keyword>
<dbReference type="GO" id="GO:0016493">
    <property type="term" value="F:C-C chemokine receptor activity"/>
    <property type="evidence" value="ECO:0007669"/>
    <property type="project" value="TreeGrafter"/>
</dbReference>
<dbReference type="InterPro" id="IPR050119">
    <property type="entry name" value="CCR1-9-like"/>
</dbReference>
<feature type="transmembrane region" description="Helical" evidence="11">
    <location>
        <begin position="98"/>
        <end position="117"/>
    </location>
</feature>
<feature type="domain" description="G-protein coupled receptors family 1 profile" evidence="12">
    <location>
        <begin position="77"/>
        <end position="330"/>
    </location>
</feature>
<evidence type="ECO:0000256" key="7">
    <source>
        <dbReference type="ARBA" id="ARBA00023170"/>
    </source>
</evidence>
<dbReference type="GO" id="GO:0007204">
    <property type="term" value="P:positive regulation of cytosolic calcium ion concentration"/>
    <property type="evidence" value="ECO:0007669"/>
    <property type="project" value="TreeGrafter"/>
</dbReference>
<keyword evidence="3 10" id="KW-0812">Transmembrane</keyword>
<keyword evidence="8" id="KW-0325">Glycoprotein</keyword>
<dbReference type="GO" id="GO:0060326">
    <property type="term" value="P:cell chemotaxis"/>
    <property type="evidence" value="ECO:0007669"/>
    <property type="project" value="TreeGrafter"/>
</dbReference>
<feature type="transmembrane region" description="Helical" evidence="11">
    <location>
        <begin position="137"/>
        <end position="159"/>
    </location>
</feature>
<evidence type="ECO:0000259" key="12">
    <source>
        <dbReference type="PROSITE" id="PS50262"/>
    </source>
</evidence>